<accession>A0AA88S1E3</accession>
<reference evidence="2" key="1">
    <citation type="submission" date="2022-12" db="EMBL/GenBank/DDBJ databases">
        <title>Draft genome assemblies for two species of Escallonia (Escalloniales).</title>
        <authorList>
            <person name="Chanderbali A."/>
            <person name="Dervinis C."/>
            <person name="Anghel I."/>
            <person name="Soltis D."/>
            <person name="Soltis P."/>
            <person name="Zapata F."/>
        </authorList>
    </citation>
    <scope>NUCLEOTIDE SEQUENCE</scope>
    <source>
        <strain evidence="2">UCBG92.1500</strain>
        <tissue evidence="2">Leaf</tissue>
    </source>
</reference>
<organism evidence="2 3">
    <name type="scientific">Escallonia rubra</name>
    <dbReference type="NCBI Taxonomy" id="112253"/>
    <lineage>
        <taxon>Eukaryota</taxon>
        <taxon>Viridiplantae</taxon>
        <taxon>Streptophyta</taxon>
        <taxon>Embryophyta</taxon>
        <taxon>Tracheophyta</taxon>
        <taxon>Spermatophyta</taxon>
        <taxon>Magnoliopsida</taxon>
        <taxon>eudicotyledons</taxon>
        <taxon>Gunneridae</taxon>
        <taxon>Pentapetalae</taxon>
        <taxon>asterids</taxon>
        <taxon>campanulids</taxon>
        <taxon>Escalloniales</taxon>
        <taxon>Escalloniaceae</taxon>
        <taxon>Escallonia</taxon>
    </lineage>
</organism>
<sequence length="237" mass="27085">MSSPSSQQQPSYGCSYSRNVMQGSVLISERRLGWLENTFTSQSLTGSIIHPSLGKLWIAFSQGLLRHRNVSDQNARGISLVALIQGLSQVRAGALEAPDDAHQLGRLRLHHADHDEGEPRFVLFLMGVDDHKALAFGPEGPLMEDFWDNMRRYGLYALTWVVRRRNERKRWVLWCGGELNEREERELTEGTEAQGGVKGTSRKDENKKKWGELASERKDLFGPLLFLFYYTTEAWLY</sequence>
<evidence type="ECO:0000313" key="2">
    <source>
        <dbReference type="EMBL" id="KAK2990206.1"/>
    </source>
</evidence>
<name>A0AA88S1E3_9ASTE</name>
<comment type="caution">
    <text evidence="2">The sequence shown here is derived from an EMBL/GenBank/DDBJ whole genome shotgun (WGS) entry which is preliminary data.</text>
</comment>
<keyword evidence="3" id="KW-1185">Reference proteome</keyword>
<evidence type="ECO:0000313" key="3">
    <source>
        <dbReference type="Proteomes" id="UP001187471"/>
    </source>
</evidence>
<feature type="region of interest" description="Disordered" evidence="1">
    <location>
        <begin position="184"/>
        <end position="205"/>
    </location>
</feature>
<dbReference type="EMBL" id="JAVXUO010000661">
    <property type="protein sequence ID" value="KAK2990206.1"/>
    <property type="molecule type" value="Genomic_DNA"/>
</dbReference>
<dbReference type="PANTHER" id="PTHR36049">
    <property type="entry name" value="TRANSMEMBRANE PROTEIN"/>
    <property type="match status" value="1"/>
</dbReference>
<gene>
    <name evidence="2" type="ORF">RJ640_014658</name>
</gene>
<protein>
    <submittedName>
        <fullName evidence="2">Uncharacterized protein</fullName>
    </submittedName>
</protein>
<dbReference type="Proteomes" id="UP001187471">
    <property type="component" value="Unassembled WGS sequence"/>
</dbReference>
<dbReference type="PANTHER" id="PTHR36049:SF3">
    <property type="match status" value="1"/>
</dbReference>
<evidence type="ECO:0000256" key="1">
    <source>
        <dbReference type="SAM" id="MobiDB-lite"/>
    </source>
</evidence>
<proteinExistence type="predicted"/>
<dbReference type="AlphaFoldDB" id="A0AA88S1E3"/>